<dbReference type="RefSeq" id="WP_067985330.1">
    <property type="nucleotide sequence ID" value="NZ_VMSD01000005.1"/>
</dbReference>
<dbReference type="SUPFAM" id="SSF52266">
    <property type="entry name" value="SGNH hydrolase"/>
    <property type="match status" value="1"/>
</dbReference>
<feature type="domain" description="SGNH hydrolase-type esterase" evidence="2">
    <location>
        <begin position="35"/>
        <end position="222"/>
    </location>
</feature>
<dbReference type="EMBL" id="VMSD01000005">
    <property type="protein sequence ID" value="KAF0846505.1"/>
    <property type="molecule type" value="Genomic_DNA"/>
</dbReference>
<dbReference type="PANTHER" id="PTHR43784">
    <property type="entry name" value="GDSL-LIKE LIPASE/ACYLHYDROLASE, PUTATIVE (AFU_ORTHOLOGUE AFUA_2G00820)-RELATED"/>
    <property type="match status" value="1"/>
</dbReference>
<gene>
    <name evidence="3" type="ORF">FNL39_105420</name>
</gene>
<dbReference type="PANTHER" id="PTHR43784:SF2">
    <property type="entry name" value="GDSL-LIKE LIPASE_ACYLHYDROLASE, PUTATIVE (AFU_ORTHOLOGUE AFUA_2G00820)-RELATED"/>
    <property type="match status" value="1"/>
</dbReference>
<feature type="signal peptide" evidence="1">
    <location>
        <begin position="1"/>
        <end position="21"/>
    </location>
</feature>
<proteinExistence type="predicted"/>
<evidence type="ECO:0000313" key="4">
    <source>
        <dbReference type="Proteomes" id="UP000798951"/>
    </source>
</evidence>
<evidence type="ECO:0000313" key="3">
    <source>
        <dbReference type="EMBL" id="KAF0846505.1"/>
    </source>
</evidence>
<dbReference type="Pfam" id="PF13472">
    <property type="entry name" value="Lipase_GDSL_2"/>
    <property type="match status" value="1"/>
</dbReference>
<dbReference type="Proteomes" id="UP000798951">
    <property type="component" value="Unassembled WGS sequence"/>
</dbReference>
<keyword evidence="4" id="KW-1185">Reference proteome</keyword>
<keyword evidence="1" id="KW-0732">Signal</keyword>
<dbReference type="CDD" id="cd01830">
    <property type="entry name" value="XynE_like"/>
    <property type="match status" value="1"/>
</dbReference>
<organism evidence="3 4">
    <name type="scientific">Nocardia caishijiensis</name>
    <dbReference type="NCBI Taxonomy" id="184756"/>
    <lineage>
        <taxon>Bacteria</taxon>
        <taxon>Bacillati</taxon>
        <taxon>Actinomycetota</taxon>
        <taxon>Actinomycetes</taxon>
        <taxon>Mycobacteriales</taxon>
        <taxon>Nocardiaceae</taxon>
        <taxon>Nocardia</taxon>
    </lineage>
</organism>
<name>A0ABQ6YL44_9NOCA</name>
<evidence type="ECO:0000259" key="2">
    <source>
        <dbReference type="Pfam" id="PF13472"/>
    </source>
</evidence>
<comment type="caution">
    <text evidence="3">The sequence shown here is derived from an EMBL/GenBank/DDBJ whole genome shotgun (WGS) entry which is preliminary data.</text>
</comment>
<feature type="chain" id="PRO_5047361516" evidence="1">
    <location>
        <begin position="22"/>
        <end position="234"/>
    </location>
</feature>
<reference evidence="3 4" key="1">
    <citation type="submission" date="2019-07" db="EMBL/GenBank/DDBJ databases">
        <title>Genomic Encyclopedia of Type Strains, Phase IV (KMG-IV): sequencing the most valuable type-strain genomes for metagenomic binning, comparative biology and taxonomic classification.</title>
        <authorList>
            <person name="Goeker M."/>
        </authorList>
    </citation>
    <scope>NUCLEOTIDE SEQUENCE [LARGE SCALE GENOMIC DNA]</scope>
    <source>
        <strain evidence="3 4">DSM 44831</strain>
    </source>
</reference>
<dbReference type="PROSITE" id="PS51257">
    <property type="entry name" value="PROKAR_LIPOPROTEIN"/>
    <property type="match status" value="1"/>
</dbReference>
<dbReference type="Gene3D" id="3.40.50.1110">
    <property type="entry name" value="SGNH hydrolase"/>
    <property type="match status" value="1"/>
</dbReference>
<dbReference type="InterPro" id="IPR053140">
    <property type="entry name" value="GDSL_Rv0518-like"/>
</dbReference>
<accession>A0ABQ6YL44</accession>
<dbReference type="InterPro" id="IPR013830">
    <property type="entry name" value="SGNH_hydro"/>
</dbReference>
<protein>
    <submittedName>
        <fullName evidence="3">Lysophospholipase L1-like esterase</fullName>
    </submittedName>
</protein>
<sequence length="234" mass="24606">MIARFVLAVLAAVLLTGCGTAERNPAPEIDVVVTLGDSLTEGYLASQGQRYPDQLGRALAPVRVVEAGSNGNRLLTDSPRFGDSALARFDRDVLGLPGVDAVVVLIGTNDIGLAGDVGPDGVRTAPVTAEQLVEGYRALIDRAHAAKVRVIGATLPPFGGSPYDAPHREQLRTQVNDWIRTGGGFDAVVDLDRALAAPTDTTRLAERFDSGDHLHPNDSGHQEMAAVIAEADVL</sequence>
<evidence type="ECO:0000256" key="1">
    <source>
        <dbReference type="SAM" id="SignalP"/>
    </source>
</evidence>
<dbReference type="InterPro" id="IPR036514">
    <property type="entry name" value="SGNH_hydro_sf"/>
</dbReference>